<dbReference type="Proteomes" id="UP000799428">
    <property type="component" value="Unassembled WGS sequence"/>
</dbReference>
<sequence>MAMCICYMLTGLGHQTTSAPPNIRFLSTHLTASRGLVVCLGSTFAVYSENPANYATFMAADIFSFSHCSRRLKWLSVHALNSHFLICTQVRFRD</sequence>
<dbReference type="AlphaFoldDB" id="A0A6G1KFW1"/>
<evidence type="ECO:0000313" key="2">
    <source>
        <dbReference type="Proteomes" id="UP000799428"/>
    </source>
</evidence>
<organism evidence="1 2">
    <name type="scientific">Pleomassaria siparia CBS 279.74</name>
    <dbReference type="NCBI Taxonomy" id="1314801"/>
    <lineage>
        <taxon>Eukaryota</taxon>
        <taxon>Fungi</taxon>
        <taxon>Dikarya</taxon>
        <taxon>Ascomycota</taxon>
        <taxon>Pezizomycotina</taxon>
        <taxon>Dothideomycetes</taxon>
        <taxon>Pleosporomycetidae</taxon>
        <taxon>Pleosporales</taxon>
        <taxon>Pleomassariaceae</taxon>
        <taxon>Pleomassaria</taxon>
    </lineage>
</organism>
<protein>
    <submittedName>
        <fullName evidence="1">Uncharacterized protein</fullName>
    </submittedName>
</protein>
<name>A0A6G1KFW1_9PLEO</name>
<accession>A0A6G1KFW1</accession>
<reference evidence="1" key="1">
    <citation type="journal article" date="2020" name="Stud. Mycol.">
        <title>101 Dothideomycetes genomes: a test case for predicting lifestyles and emergence of pathogens.</title>
        <authorList>
            <person name="Haridas S."/>
            <person name="Albert R."/>
            <person name="Binder M."/>
            <person name="Bloem J."/>
            <person name="Labutti K."/>
            <person name="Salamov A."/>
            <person name="Andreopoulos B."/>
            <person name="Baker S."/>
            <person name="Barry K."/>
            <person name="Bills G."/>
            <person name="Bluhm B."/>
            <person name="Cannon C."/>
            <person name="Castanera R."/>
            <person name="Culley D."/>
            <person name="Daum C."/>
            <person name="Ezra D."/>
            <person name="Gonzalez J."/>
            <person name="Henrissat B."/>
            <person name="Kuo A."/>
            <person name="Liang C."/>
            <person name="Lipzen A."/>
            <person name="Lutzoni F."/>
            <person name="Magnuson J."/>
            <person name="Mondo S."/>
            <person name="Nolan M."/>
            <person name="Ohm R."/>
            <person name="Pangilinan J."/>
            <person name="Park H.-J."/>
            <person name="Ramirez L."/>
            <person name="Alfaro M."/>
            <person name="Sun H."/>
            <person name="Tritt A."/>
            <person name="Yoshinaga Y."/>
            <person name="Zwiers L.-H."/>
            <person name="Turgeon B."/>
            <person name="Goodwin S."/>
            <person name="Spatafora J."/>
            <person name="Crous P."/>
            <person name="Grigoriev I."/>
        </authorList>
    </citation>
    <scope>NUCLEOTIDE SEQUENCE</scope>
    <source>
        <strain evidence="1">CBS 279.74</strain>
    </source>
</reference>
<evidence type="ECO:0000313" key="1">
    <source>
        <dbReference type="EMBL" id="KAF2711718.1"/>
    </source>
</evidence>
<gene>
    <name evidence="1" type="ORF">K504DRAFT_227821</name>
</gene>
<dbReference type="EMBL" id="MU005767">
    <property type="protein sequence ID" value="KAF2711718.1"/>
    <property type="molecule type" value="Genomic_DNA"/>
</dbReference>
<proteinExistence type="predicted"/>
<keyword evidence="2" id="KW-1185">Reference proteome</keyword>